<dbReference type="Gene3D" id="2.30.30.400">
    <property type="entry name" value="Rof-like"/>
    <property type="match status" value="1"/>
</dbReference>
<evidence type="ECO:0008006" key="3">
    <source>
        <dbReference type="Google" id="ProtNLM"/>
    </source>
</evidence>
<sequence>MTTLPSPYVPISCEFHDLLEALATTGRPAQMGFRDAAGEVQRRMASIVDVFARDAAEYLSTSTGETVRLDQLLDVDGAPLPDH</sequence>
<name>A0A4R0YL96_9GAMM</name>
<dbReference type="SUPFAM" id="SSF101744">
    <property type="entry name" value="Rof/RNase P subunit-like"/>
    <property type="match status" value="1"/>
</dbReference>
<dbReference type="RefSeq" id="WP_131406807.1">
    <property type="nucleotide sequence ID" value="NZ_SJTG01000002.1"/>
</dbReference>
<dbReference type="AlphaFoldDB" id="A0A4R0YL96"/>
<dbReference type="Proteomes" id="UP000291822">
    <property type="component" value="Unassembled WGS sequence"/>
</dbReference>
<reference evidence="1 2" key="1">
    <citation type="submission" date="2019-02" db="EMBL/GenBank/DDBJ databases">
        <title>Dyella amyloliquefaciens sp. nov., isolated from forest soil.</title>
        <authorList>
            <person name="Gao Z.-H."/>
            <person name="Qiu L.-H."/>
        </authorList>
    </citation>
    <scope>NUCLEOTIDE SEQUENCE [LARGE SCALE GENOMIC DNA]</scope>
    <source>
        <strain evidence="1 2">KACC 12747</strain>
    </source>
</reference>
<dbReference type="InterPro" id="IPR023534">
    <property type="entry name" value="Rof/RNase_P-like"/>
</dbReference>
<protein>
    <recommendedName>
        <fullName evidence="3">Rho-binding antiterminator</fullName>
    </recommendedName>
</protein>
<dbReference type="InterPro" id="IPR038626">
    <property type="entry name" value="Rof-like_sf"/>
</dbReference>
<comment type="caution">
    <text evidence="1">The sequence shown here is derived from an EMBL/GenBank/DDBJ whole genome shotgun (WGS) entry which is preliminary data.</text>
</comment>
<evidence type="ECO:0000313" key="1">
    <source>
        <dbReference type="EMBL" id="TCI09607.1"/>
    </source>
</evidence>
<evidence type="ECO:0000313" key="2">
    <source>
        <dbReference type="Proteomes" id="UP000291822"/>
    </source>
</evidence>
<dbReference type="EMBL" id="SJTG01000002">
    <property type="protein sequence ID" value="TCI09607.1"/>
    <property type="molecule type" value="Genomic_DNA"/>
</dbReference>
<proteinExistence type="predicted"/>
<accession>A0A4R0YL96</accession>
<gene>
    <name evidence="1" type="ORF">EZM97_11620</name>
</gene>
<organism evidence="1 2">
    <name type="scientific">Dyella soli</name>
    <dbReference type="NCBI Taxonomy" id="522319"/>
    <lineage>
        <taxon>Bacteria</taxon>
        <taxon>Pseudomonadati</taxon>
        <taxon>Pseudomonadota</taxon>
        <taxon>Gammaproteobacteria</taxon>
        <taxon>Lysobacterales</taxon>
        <taxon>Rhodanobacteraceae</taxon>
        <taxon>Dyella</taxon>
    </lineage>
</organism>
<keyword evidence="2" id="KW-1185">Reference proteome</keyword>